<dbReference type="AlphaFoldDB" id="W0ECE0"/>
<dbReference type="Gene3D" id="1.10.3210.10">
    <property type="entry name" value="Hypothetical protein af1432"/>
    <property type="match status" value="1"/>
</dbReference>
<dbReference type="Proteomes" id="UP000010847">
    <property type="component" value="Chromosome"/>
</dbReference>
<dbReference type="HOGENOM" id="CLU_000445_92_1_9"/>
<feature type="domain" description="HD-GYP" evidence="1">
    <location>
        <begin position="107"/>
        <end position="303"/>
    </location>
</feature>
<dbReference type="PANTHER" id="PTHR43155:SF2">
    <property type="entry name" value="CYCLIC DI-GMP PHOSPHODIESTERASE PA4108"/>
    <property type="match status" value="1"/>
</dbReference>
<dbReference type="EMBL" id="CP007032">
    <property type="protein sequence ID" value="AHF07163.1"/>
    <property type="molecule type" value="Genomic_DNA"/>
</dbReference>
<reference evidence="2 3" key="1">
    <citation type="submission" date="2013-12" db="EMBL/GenBank/DDBJ databases">
        <authorList>
            <consortium name="DOE Joint Genome Institute"/>
            <person name="Smidt H."/>
            <person name="Huntemann M."/>
            <person name="Han J."/>
            <person name="Chen A."/>
            <person name="Kyrpides N."/>
            <person name="Mavromatis K."/>
            <person name="Markowitz V."/>
            <person name="Palaniappan K."/>
            <person name="Ivanova N."/>
            <person name="Schaumberg A."/>
            <person name="Pati A."/>
            <person name="Liolios K."/>
            <person name="Nordberg H.P."/>
            <person name="Cantor M.N."/>
            <person name="Hua S.X."/>
            <person name="Woyke T."/>
        </authorList>
    </citation>
    <scope>NUCLEOTIDE SEQUENCE [LARGE SCALE GENOMIC DNA]</scope>
    <source>
        <strain evidence="3">DSM 15288</strain>
    </source>
</reference>
<evidence type="ECO:0000313" key="3">
    <source>
        <dbReference type="Proteomes" id="UP000010847"/>
    </source>
</evidence>
<dbReference type="GO" id="GO:0016787">
    <property type="term" value="F:hydrolase activity"/>
    <property type="evidence" value="ECO:0007669"/>
    <property type="project" value="UniProtKB-KW"/>
</dbReference>
<dbReference type="InterPro" id="IPR037522">
    <property type="entry name" value="HD_GYP_dom"/>
</dbReference>
<organism evidence="2 3">
    <name type="scientific">Desulfitobacterium metallireducens DSM 15288</name>
    <dbReference type="NCBI Taxonomy" id="871968"/>
    <lineage>
        <taxon>Bacteria</taxon>
        <taxon>Bacillati</taxon>
        <taxon>Bacillota</taxon>
        <taxon>Clostridia</taxon>
        <taxon>Eubacteriales</taxon>
        <taxon>Desulfitobacteriaceae</taxon>
        <taxon>Desulfitobacterium</taxon>
    </lineage>
</organism>
<dbReference type="PROSITE" id="PS51832">
    <property type="entry name" value="HD_GYP"/>
    <property type="match status" value="1"/>
</dbReference>
<dbReference type="InterPro" id="IPR003607">
    <property type="entry name" value="HD/PDEase_dom"/>
</dbReference>
<dbReference type="KEGG" id="dmt:DESME_08795"/>
<protein>
    <submittedName>
        <fullName evidence="2">Phosphohydrolase</fullName>
    </submittedName>
</protein>
<proteinExistence type="predicted"/>
<dbReference type="OrthoDB" id="9798833at2"/>
<dbReference type="SMART" id="SM00471">
    <property type="entry name" value="HDc"/>
    <property type="match status" value="1"/>
</dbReference>
<keyword evidence="3" id="KW-1185">Reference proteome</keyword>
<dbReference type="Pfam" id="PF13487">
    <property type="entry name" value="HD_5"/>
    <property type="match status" value="1"/>
</dbReference>
<accession>W0ECE0</accession>
<name>W0ECE0_9FIRM</name>
<keyword evidence="2" id="KW-0378">Hydrolase</keyword>
<sequence>MRLVNINYVEEGEILARPIVSPFGNVLLQAGITLIQNYINRLSNMGVDVIFIEDDQFEDVEVYTGVSAQTRKAAYSTLQNLTNFVKEGQLSTLGADKIQALIEQMIDDLMASHDILSNIVEIRDYDNYTYRHSINTTVIALLLGIAMGWDNSRLLEFGMGVIMHDIGKMKIPQEILNKKGPLTESEFIEIKKHAEYGFELLRKNQDFSILSAHIAFQHQEKWDGTGYPRGLKGTEIHEFGRVAAVADVYEALTSKRVYREAMQPHEAFEYVVSQRGTHFEPRVLDIFSKSIAVYPSGSGVKLSNGQRGNVIRQNPAFPTRPYVRVTHEGDIRLLRPIDYNLAEHPSLMIVGVVNK</sequence>
<dbReference type="RefSeq" id="WP_006718583.1">
    <property type="nucleotide sequence ID" value="NZ_CP007032.1"/>
</dbReference>
<evidence type="ECO:0000259" key="1">
    <source>
        <dbReference type="PROSITE" id="PS51832"/>
    </source>
</evidence>
<dbReference type="STRING" id="871968.DESME_08795"/>
<dbReference type="SUPFAM" id="SSF109604">
    <property type="entry name" value="HD-domain/PDEase-like"/>
    <property type="match status" value="1"/>
</dbReference>
<dbReference type="PANTHER" id="PTHR43155">
    <property type="entry name" value="CYCLIC DI-GMP PHOSPHODIESTERASE PA4108-RELATED"/>
    <property type="match status" value="1"/>
</dbReference>
<gene>
    <name evidence="2" type="ORF">DESME_08795</name>
</gene>
<dbReference type="eggNOG" id="COG2206">
    <property type="taxonomic scope" value="Bacteria"/>
</dbReference>
<dbReference type="CDD" id="cd00077">
    <property type="entry name" value="HDc"/>
    <property type="match status" value="1"/>
</dbReference>
<evidence type="ECO:0000313" key="2">
    <source>
        <dbReference type="EMBL" id="AHF07163.1"/>
    </source>
</evidence>